<dbReference type="GO" id="GO:0008374">
    <property type="term" value="F:O-acyltransferase activity"/>
    <property type="evidence" value="ECO:0007669"/>
    <property type="project" value="InterPro"/>
</dbReference>
<evidence type="ECO:0000256" key="1">
    <source>
        <dbReference type="SAM" id="SignalP"/>
    </source>
</evidence>
<evidence type="ECO:0000313" key="2">
    <source>
        <dbReference type="EMBL" id="EFC37415.1"/>
    </source>
</evidence>
<sequence length="489" mass="55929">MTTSLPKSHHLLLLALIIIILVSVISTNCELSSQQPTIKIKDEKLRKLLNRDRIEIGQLFNMYQGRKDIKFVNSNNKKATDAKFSPLIAVGGLGGSALMSKRDHAVNEPHWWCEKTTRDPFQIWMSLEELVPFFTEDCFVHDMSIELKDGLLRQKDSGVRIFGKDIGGMGGLESVFAQLESKAYYMKYLSDYLVKYGNFQIGKSLRGLTIDWRLGVKEWSNNNNTIGGDFYTLKSLVEDTYYKNGNLKVSLLGHSMGGPFLQYFLANFVNQVWKDQYISNFIPLSGAFDGSPIALILYMTGTNWGLPIFELENARKILHQYPSPLYMSPNYSPFQYPFFTYNNTKVVKNYESSSLADIEKFMTDAKIKNGFELYQHEYSAYKYNKIAAPNVTTHCLYGYGIPTITHVEYSGPKEMSELNFNDLVHGMNILKVEDGDGVVPSYSLQICDEFAKYQKQPVYIHRFFNASHTGIIYEEKTFETLLEILKVNN</sequence>
<dbReference type="OrthoDB" id="190846at2759"/>
<name>D2W0D6_NAEGR</name>
<dbReference type="Pfam" id="PF02450">
    <property type="entry name" value="LCAT"/>
    <property type="match status" value="1"/>
</dbReference>
<protein>
    <submittedName>
        <fullName evidence="2">Phosphatidylcholine-sterol acyltransferase</fullName>
    </submittedName>
</protein>
<dbReference type="RefSeq" id="XP_002670159.1">
    <property type="nucleotide sequence ID" value="XM_002670113.1"/>
</dbReference>
<feature type="chain" id="PRO_5003038781" evidence="1">
    <location>
        <begin position="28"/>
        <end position="489"/>
    </location>
</feature>
<dbReference type="GO" id="GO:0006629">
    <property type="term" value="P:lipid metabolic process"/>
    <property type="evidence" value="ECO:0007669"/>
    <property type="project" value="InterPro"/>
</dbReference>
<gene>
    <name evidence="2" type="ORF">NAEGRDRAFT_59754</name>
</gene>
<dbReference type="InterPro" id="IPR029058">
    <property type="entry name" value="AB_hydrolase_fold"/>
</dbReference>
<dbReference type="OMA" id="VVNWLCY"/>
<dbReference type="Gene3D" id="3.40.50.1820">
    <property type="entry name" value="alpha/beta hydrolase"/>
    <property type="match status" value="1"/>
</dbReference>
<keyword evidence="1" id="KW-0732">Signal</keyword>
<dbReference type="GeneID" id="8861018"/>
<organism evidence="3">
    <name type="scientific">Naegleria gruberi</name>
    <name type="common">Amoeba</name>
    <dbReference type="NCBI Taxonomy" id="5762"/>
    <lineage>
        <taxon>Eukaryota</taxon>
        <taxon>Discoba</taxon>
        <taxon>Heterolobosea</taxon>
        <taxon>Tetramitia</taxon>
        <taxon>Eutetramitia</taxon>
        <taxon>Vahlkampfiidae</taxon>
        <taxon>Naegleria</taxon>
    </lineage>
</organism>
<dbReference type="KEGG" id="ngr:NAEGRDRAFT_59754"/>
<reference evidence="2 3" key="1">
    <citation type="journal article" date="2010" name="Cell">
        <title>The genome of Naegleria gruberi illuminates early eukaryotic versatility.</title>
        <authorList>
            <person name="Fritz-Laylin L.K."/>
            <person name="Prochnik S.E."/>
            <person name="Ginger M.L."/>
            <person name="Dacks J.B."/>
            <person name="Carpenter M.L."/>
            <person name="Field M.C."/>
            <person name="Kuo A."/>
            <person name="Paredez A."/>
            <person name="Chapman J."/>
            <person name="Pham J."/>
            <person name="Shu S."/>
            <person name="Neupane R."/>
            <person name="Cipriano M."/>
            <person name="Mancuso J."/>
            <person name="Tu H."/>
            <person name="Salamov A."/>
            <person name="Lindquist E."/>
            <person name="Shapiro H."/>
            <person name="Lucas S."/>
            <person name="Grigoriev I.V."/>
            <person name="Cande W.Z."/>
            <person name="Fulton C."/>
            <person name="Rokhsar D.S."/>
            <person name="Dawson S.C."/>
        </authorList>
    </citation>
    <scope>NUCLEOTIDE SEQUENCE [LARGE SCALE GENOMIC DNA]</scope>
    <source>
        <strain evidence="2 3">NEG-M</strain>
    </source>
</reference>
<keyword evidence="3" id="KW-1185">Reference proteome</keyword>
<dbReference type="VEuPathDB" id="AmoebaDB:NAEGRDRAFT_59754"/>
<dbReference type="PANTHER" id="PTHR11440">
    <property type="entry name" value="LECITHIN-CHOLESTEROL ACYLTRANSFERASE-RELATED"/>
    <property type="match status" value="1"/>
</dbReference>
<dbReference type="EMBL" id="GG738918">
    <property type="protein sequence ID" value="EFC37415.1"/>
    <property type="molecule type" value="Genomic_DNA"/>
</dbReference>
<keyword evidence="2" id="KW-0012">Acyltransferase</keyword>
<keyword evidence="2" id="KW-0808">Transferase</keyword>
<feature type="signal peptide" evidence="1">
    <location>
        <begin position="1"/>
        <end position="27"/>
    </location>
</feature>
<dbReference type="InterPro" id="IPR003386">
    <property type="entry name" value="LACT/PDAT_acylTrfase"/>
</dbReference>
<dbReference type="AlphaFoldDB" id="D2W0D6"/>
<dbReference type="Proteomes" id="UP000006671">
    <property type="component" value="Unassembled WGS sequence"/>
</dbReference>
<dbReference type="FunCoup" id="D2W0D6">
    <property type="interactions" value="158"/>
</dbReference>
<accession>D2W0D6</accession>
<dbReference type="SUPFAM" id="SSF53474">
    <property type="entry name" value="alpha/beta-Hydrolases"/>
    <property type="match status" value="1"/>
</dbReference>
<evidence type="ECO:0000313" key="3">
    <source>
        <dbReference type="Proteomes" id="UP000006671"/>
    </source>
</evidence>
<dbReference type="InParanoid" id="D2W0D6"/>
<proteinExistence type="predicted"/>
<dbReference type="eggNOG" id="KOG2369">
    <property type="taxonomic scope" value="Eukaryota"/>
</dbReference>